<comment type="caution">
    <text evidence="3">The sequence shown here is derived from an EMBL/GenBank/DDBJ whole genome shotgun (WGS) entry which is preliminary data.</text>
</comment>
<keyword evidence="3" id="KW-0347">Helicase</keyword>
<feature type="compositionally biased region" description="Basic residues" evidence="1">
    <location>
        <begin position="503"/>
        <end position="512"/>
    </location>
</feature>
<dbReference type="Pfam" id="PF03457">
    <property type="entry name" value="HA"/>
    <property type="match status" value="2"/>
</dbReference>
<dbReference type="InterPro" id="IPR005114">
    <property type="entry name" value="Helicase_assoc"/>
</dbReference>
<keyword evidence="3" id="KW-0547">Nucleotide-binding</keyword>
<feature type="compositionally biased region" description="Polar residues" evidence="1">
    <location>
        <begin position="518"/>
        <end position="532"/>
    </location>
</feature>
<dbReference type="PANTHER" id="PTHR33418:SF1">
    <property type="entry name" value="HELICASE-ASSOCIATED DOMAIN-CONTAINING PROTEIN"/>
    <property type="match status" value="1"/>
</dbReference>
<dbReference type="AlphaFoldDB" id="A0A2P6NG66"/>
<feature type="region of interest" description="Disordered" evidence="1">
    <location>
        <begin position="498"/>
        <end position="532"/>
    </location>
</feature>
<organism evidence="3 4">
    <name type="scientific">Planoprotostelium fungivorum</name>
    <dbReference type="NCBI Taxonomy" id="1890364"/>
    <lineage>
        <taxon>Eukaryota</taxon>
        <taxon>Amoebozoa</taxon>
        <taxon>Evosea</taxon>
        <taxon>Variosea</taxon>
        <taxon>Cavosteliida</taxon>
        <taxon>Cavosteliaceae</taxon>
        <taxon>Planoprotostelium</taxon>
    </lineage>
</organism>
<feature type="region of interest" description="Disordered" evidence="1">
    <location>
        <begin position="66"/>
        <end position="94"/>
    </location>
</feature>
<gene>
    <name evidence="3" type="ORF">PROFUN_06730</name>
</gene>
<evidence type="ECO:0000256" key="1">
    <source>
        <dbReference type="SAM" id="MobiDB-lite"/>
    </source>
</evidence>
<dbReference type="Gene3D" id="6.10.140.530">
    <property type="match status" value="2"/>
</dbReference>
<keyword evidence="3" id="KW-0378">Hydrolase</keyword>
<feature type="domain" description="Helicase-associated" evidence="2">
    <location>
        <begin position="277"/>
        <end position="337"/>
    </location>
</feature>
<protein>
    <submittedName>
        <fullName evidence="3">Helicase</fullName>
    </submittedName>
</protein>
<evidence type="ECO:0000259" key="2">
    <source>
        <dbReference type="Pfam" id="PF03457"/>
    </source>
</evidence>
<dbReference type="GO" id="GO:0004386">
    <property type="term" value="F:helicase activity"/>
    <property type="evidence" value="ECO:0007669"/>
    <property type="project" value="UniProtKB-KW"/>
</dbReference>
<sequence>MSTTMFPNLRTMNTIPFNTRERSLLIRIRTLEHEVGSVHKWKEMYEEERARRLEEQAHNAYPPMVSESVHLPSTTSVFDPPTIDVTEEDDEHSRDHEQVFSADVEDGHHQIISDVDVVTEEVEEHDENLLSEDTNEGEDSLHHHVPEVHHVLPSATPTRRRRKDMTLAAPIEELSEEEEMDDCDVDMTTIDNNSEENWMKIYSELEALYARKRRLPRLDYYHHPHLYLWINKQVKESQQLDSHAKVERRERGELEERFAQMLTNLGFDWRKRRTLISWEEHYKKLTKVKEETGGFSLSNTKYHKNQTFFYWIRNQKRELKRGVVPVDRLEKLREIGFVDWVMSKLPSATEEELVRSEEEVKLTPWEGLTVPTENNHTDNDPLRMTVDLDSLAPDLVEASMMPQIPARKFTKQELDKTPWRWRLICFFTERDRYWIPKLEEYKAKFGHLNPPFTNGEHHDLACWVYYLRAARKKNKPMPEHLIHQLDSMGFDWQLQETAQATTKKTKKTKTSKTKKEPQNTSSTTVMAASGPT</sequence>
<name>A0A2P6NG66_9EUKA</name>
<dbReference type="Proteomes" id="UP000241769">
    <property type="component" value="Unassembled WGS sequence"/>
</dbReference>
<evidence type="ECO:0000313" key="4">
    <source>
        <dbReference type="Proteomes" id="UP000241769"/>
    </source>
</evidence>
<keyword evidence="4" id="KW-1185">Reference proteome</keyword>
<feature type="domain" description="Helicase-associated" evidence="2">
    <location>
        <begin position="435"/>
        <end position="490"/>
    </location>
</feature>
<dbReference type="EMBL" id="MDYQ01000093">
    <property type="protein sequence ID" value="PRP82953.1"/>
    <property type="molecule type" value="Genomic_DNA"/>
</dbReference>
<reference evidence="3 4" key="1">
    <citation type="journal article" date="2018" name="Genome Biol. Evol.">
        <title>Multiple Roots of Fruiting Body Formation in Amoebozoa.</title>
        <authorList>
            <person name="Hillmann F."/>
            <person name="Forbes G."/>
            <person name="Novohradska S."/>
            <person name="Ferling I."/>
            <person name="Riege K."/>
            <person name="Groth M."/>
            <person name="Westermann M."/>
            <person name="Marz M."/>
            <person name="Spaller T."/>
            <person name="Winckler T."/>
            <person name="Schaap P."/>
            <person name="Glockner G."/>
        </authorList>
    </citation>
    <scope>NUCLEOTIDE SEQUENCE [LARGE SCALE GENOMIC DNA]</scope>
    <source>
        <strain evidence="3 4">Jena</strain>
    </source>
</reference>
<dbReference type="InParanoid" id="A0A2P6NG66"/>
<keyword evidence="3" id="KW-0067">ATP-binding</keyword>
<dbReference type="PANTHER" id="PTHR33418">
    <property type="entry name" value="HELICASE-ASSOCIATED"/>
    <property type="match status" value="1"/>
</dbReference>
<evidence type="ECO:0000313" key="3">
    <source>
        <dbReference type="EMBL" id="PRP82953.1"/>
    </source>
</evidence>
<proteinExistence type="predicted"/>
<accession>A0A2P6NG66</accession>